<evidence type="ECO:0000259" key="2">
    <source>
        <dbReference type="Pfam" id="PF00135"/>
    </source>
</evidence>
<evidence type="ECO:0000313" key="4">
    <source>
        <dbReference type="Proteomes" id="UP001519460"/>
    </source>
</evidence>
<dbReference type="Proteomes" id="UP001519460">
    <property type="component" value="Unassembled WGS sequence"/>
</dbReference>
<accession>A0ABD0KF77</accession>
<dbReference type="InterPro" id="IPR019819">
    <property type="entry name" value="Carboxylesterase_B_CS"/>
</dbReference>
<evidence type="ECO:0000256" key="1">
    <source>
        <dbReference type="SAM" id="SignalP"/>
    </source>
</evidence>
<dbReference type="InterPro" id="IPR029058">
    <property type="entry name" value="AB_hydrolase_fold"/>
</dbReference>
<dbReference type="PANTHER" id="PTHR11559">
    <property type="entry name" value="CARBOXYLESTERASE"/>
    <property type="match status" value="1"/>
</dbReference>
<reference evidence="3 4" key="1">
    <citation type="journal article" date="2023" name="Sci. Data">
        <title>Genome assembly of the Korean intertidal mud-creeper Batillaria attramentaria.</title>
        <authorList>
            <person name="Patra A.K."/>
            <person name="Ho P.T."/>
            <person name="Jun S."/>
            <person name="Lee S.J."/>
            <person name="Kim Y."/>
            <person name="Won Y.J."/>
        </authorList>
    </citation>
    <scope>NUCLEOTIDE SEQUENCE [LARGE SCALE GENOMIC DNA]</scope>
    <source>
        <strain evidence="3">Wonlab-2016</strain>
    </source>
</reference>
<keyword evidence="4" id="KW-1185">Reference proteome</keyword>
<dbReference type="PROSITE" id="PS00941">
    <property type="entry name" value="CARBOXYLESTERASE_B_2"/>
    <property type="match status" value="1"/>
</dbReference>
<organism evidence="3 4">
    <name type="scientific">Batillaria attramentaria</name>
    <dbReference type="NCBI Taxonomy" id="370345"/>
    <lineage>
        <taxon>Eukaryota</taxon>
        <taxon>Metazoa</taxon>
        <taxon>Spiralia</taxon>
        <taxon>Lophotrochozoa</taxon>
        <taxon>Mollusca</taxon>
        <taxon>Gastropoda</taxon>
        <taxon>Caenogastropoda</taxon>
        <taxon>Sorbeoconcha</taxon>
        <taxon>Cerithioidea</taxon>
        <taxon>Batillariidae</taxon>
        <taxon>Batillaria</taxon>
    </lineage>
</organism>
<feature type="signal peptide" evidence="1">
    <location>
        <begin position="1"/>
        <end position="24"/>
    </location>
</feature>
<dbReference type="EMBL" id="JACVVK020000189">
    <property type="protein sequence ID" value="KAK7485773.1"/>
    <property type="molecule type" value="Genomic_DNA"/>
</dbReference>
<feature type="chain" id="PRO_5044889927" description="Carboxylesterase type B domain-containing protein" evidence="1">
    <location>
        <begin position="25"/>
        <end position="138"/>
    </location>
</feature>
<sequence length="138" mass="15161">MASFRCALLLLLYSIVLKLNLCDCATPYAATKLGIIQGTQKLRPENNTYLAFQGIPYAKPPTAQRRWQLPEPFGYLGPVYEATAPKAACPQDGKGIEMSEDCLYLDVYVPGGSDVSGLHFNLTLAMENMENVPKRSEG</sequence>
<protein>
    <recommendedName>
        <fullName evidence="2">Carboxylesterase type B domain-containing protein</fullName>
    </recommendedName>
</protein>
<dbReference type="Gene3D" id="3.40.50.1820">
    <property type="entry name" value="alpha/beta hydrolase"/>
    <property type="match status" value="1"/>
</dbReference>
<comment type="caution">
    <text evidence="3">The sequence shown here is derived from an EMBL/GenBank/DDBJ whole genome shotgun (WGS) entry which is preliminary data.</text>
</comment>
<proteinExistence type="predicted"/>
<evidence type="ECO:0000313" key="3">
    <source>
        <dbReference type="EMBL" id="KAK7485773.1"/>
    </source>
</evidence>
<dbReference type="InterPro" id="IPR002018">
    <property type="entry name" value="CarbesteraseB"/>
</dbReference>
<dbReference type="SUPFAM" id="SSF53474">
    <property type="entry name" value="alpha/beta-Hydrolases"/>
    <property type="match status" value="1"/>
</dbReference>
<dbReference type="InterPro" id="IPR050309">
    <property type="entry name" value="Type-B_Carboxylest/Lipase"/>
</dbReference>
<dbReference type="AlphaFoldDB" id="A0ABD0KF77"/>
<keyword evidence="1" id="KW-0732">Signal</keyword>
<dbReference type="Pfam" id="PF00135">
    <property type="entry name" value="COesterase"/>
    <property type="match status" value="1"/>
</dbReference>
<gene>
    <name evidence="3" type="ORF">BaRGS_00022954</name>
</gene>
<name>A0ABD0KF77_9CAEN</name>
<feature type="domain" description="Carboxylesterase type B" evidence="2">
    <location>
        <begin position="27"/>
        <end position="112"/>
    </location>
</feature>